<dbReference type="OrthoDB" id="10674346at2759"/>
<feature type="region of interest" description="Disordered" evidence="1">
    <location>
        <begin position="210"/>
        <end position="264"/>
    </location>
</feature>
<feature type="compositionally biased region" description="Pro residues" evidence="1">
    <location>
        <begin position="241"/>
        <end position="253"/>
    </location>
</feature>
<evidence type="ECO:0000256" key="1">
    <source>
        <dbReference type="SAM" id="MobiDB-lite"/>
    </source>
</evidence>
<feature type="compositionally biased region" description="Low complexity" evidence="1">
    <location>
        <begin position="125"/>
        <end position="139"/>
    </location>
</feature>
<dbReference type="AlphaFoldDB" id="A0A4V2JYY5"/>
<feature type="compositionally biased region" description="Basic and acidic residues" evidence="1">
    <location>
        <begin position="11"/>
        <end position="23"/>
    </location>
</feature>
<name>A0A4V2JYY5_9APHY</name>
<accession>A0A4V2JYY5</accession>
<feature type="region of interest" description="Disordered" evidence="1">
    <location>
        <begin position="1"/>
        <end position="139"/>
    </location>
</feature>
<evidence type="ECO:0000313" key="2">
    <source>
        <dbReference type="EMBL" id="TBU22983.1"/>
    </source>
</evidence>
<gene>
    <name evidence="2" type="ORF">BD311DRAFT_109425</name>
</gene>
<sequence length="297" mass="30239">MAGRSAHVRRISNEPRSPGERRRSSSQGDATPRIPAPATLGLGASPAPTASSALGLLHPHSQDIGTPGRTSSSQPHTPAASTFFQPGQSANTQTNAPGGNAPGGQPGTRDGQGGAQLTGPAGEHGQAAQAIGQQQQQQQQQPSRLLGFLGLGDMLQLSSAGLLTTSAAAHIPSVPTLNANSSSHPHLAAAAHSVLAATSFLSAAVPHHRSATTPIPSSLLPARTHSRGESAIPLDRSQSPAPSPSMAAPPAPPSKGHTSPSKVCPLPPLLPSRFSFSPSVPGIWDRTVRFGFFDVKT</sequence>
<feature type="compositionally biased region" description="Gly residues" evidence="1">
    <location>
        <begin position="100"/>
        <end position="116"/>
    </location>
</feature>
<protein>
    <submittedName>
        <fullName evidence="2">Uncharacterized protein</fullName>
    </submittedName>
</protein>
<dbReference type="Proteomes" id="UP000292957">
    <property type="component" value="Unassembled WGS sequence"/>
</dbReference>
<organism evidence="2">
    <name type="scientific">Dichomitus squalens</name>
    <dbReference type="NCBI Taxonomy" id="114155"/>
    <lineage>
        <taxon>Eukaryota</taxon>
        <taxon>Fungi</taxon>
        <taxon>Dikarya</taxon>
        <taxon>Basidiomycota</taxon>
        <taxon>Agaricomycotina</taxon>
        <taxon>Agaricomycetes</taxon>
        <taxon>Polyporales</taxon>
        <taxon>Polyporaceae</taxon>
        <taxon>Dichomitus</taxon>
    </lineage>
</organism>
<reference evidence="2" key="1">
    <citation type="submission" date="2019-01" db="EMBL/GenBank/DDBJ databases">
        <title>Draft genome sequences of three monokaryotic isolates of the white-rot basidiomycete fungus Dichomitus squalens.</title>
        <authorList>
            <consortium name="DOE Joint Genome Institute"/>
            <person name="Lopez S.C."/>
            <person name="Andreopoulos B."/>
            <person name="Pangilinan J."/>
            <person name="Lipzen A."/>
            <person name="Riley R."/>
            <person name="Ahrendt S."/>
            <person name="Ng V."/>
            <person name="Barry K."/>
            <person name="Daum C."/>
            <person name="Grigoriev I.V."/>
            <person name="Hilden K.S."/>
            <person name="Makela M.R."/>
            <person name="de Vries R.P."/>
        </authorList>
    </citation>
    <scope>NUCLEOTIDE SEQUENCE [LARGE SCALE GENOMIC DNA]</scope>
    <source>
        <strain evidence="2">OM18370.1</strain>
    </source>
</reference>
<feature type="compositionally biased region" description="Polar residues" evidence="1">
    <location>
        <begin position="68"/>
        <end position="92"/>
    </location>
</feature>
<dbReference type="EMBL" id="ML143519">
    <property type="protein sequence ID" value="TBU22983.1"/>
    <property type="molecule type" value="Genomic_DNA"/>
</dbReference>
<proteinExistence type="predicted"/>
<feature type="compositionally biased region" description="Basic residues" evidence="1">
    <location>
        <begin position="1"/>
        <end position="10"/>
    </location>
</feature>